<dbReference type="PROSITE" id="PS50076">
    <property type="entry name" value="DNAJ_2"/>
    <property type="match status" value="1"/>
</dbReference>
<dbReference type="SMART" id="SM00271">
    <property type="entry name" value="DnaJ"/>
    <property type="match status" value="1"/>
</dbReference>
<accession>A0A9Q1F7Z7</accession>
<dbReference type="InterPro" id="IPR018253">
    <property type="entry name" value="DnaJ_domain_CS"/>
</dbReference>
<dbReference type="InterPro" id="IPR036869">
    <property type="entry name" value="J_dom_sf"/>
</dbReference>
<feature type="region of interest" description="Disordered" evidence="2">
    <location>
        <begin position="216"/>
        <end position="277"/>
    </location>
</feature>
<dbReference type="PRINTS" id="PR00625">
    <property type="entry name" value="JDOMAIN"/>
</dbReference>
<name>A0A9Q1F7Z7_SYNKA</name>
<dbReference type="InterPro" id="IPR043183">
    <property type="entry name" value="DNJB2/6-like"/>
</dbReference>
<evidence type="ECO:0000313" key="5">
    <source>
        <dbReference type="Proteomes" id="UP001152622"/>
    </source>
</evidence>
<evidence type="ECO:0000259" key="3">
    <source>
        <dbReference type="PROSITE" id="PS50076"/>
    </source>
</evidence>
<comment type="caution">
    <text evidence="4">The sequence shown here is derived from an EMBL/GenBank/DDBJ whole genome shotgun (WGS) entry which is preliminary data.</text>
</comment>
<dbReference type="Gene3D" id="1.10.287.110">
    <property type="entry name" value="DnaJ domain"/>
    <property type="match status" value="1"/>
</dbReference>
<dbReference type="Pfam" id="PF00226">
    <property type="entry name" value="DnaJ"/>
    <property type="match status" value="1"/>
</dbReference>
<evidence type="ECO:0000313" key="4">
    <source>
        <dbReference type="EMBL" id="KAJ8352775.1"/>
    </source>
</evidence>
<sequence>MVDYYHILGVSRNASSEDIKKAYRKLALKWHPDKNPDKVDEAERKFKEISEAYEVLSDGTRRDDYDHGSRRGMHSTGFGSFSSQRDFRGAPFRSPEEVFREFFGDDFPFGGSMNNRTYECSRDSQAGTSSSFFSYPGVSFLQSMGGRTKTFFGGLITFSANSSSSSISTSTVNGKRITTKTVKVNGQERTTIEEDGVLKTVLINGVEDQAALDTELGRSHGQASQQQHPSKKKLTNKQRPDGRSPGTPGQQQGAATADVNAGLNRGAHKSTEHTKES</sequence>
<dbReference type="InterPro" id="IPR001623">
    <property type="entry name" value="DnaJ_domain"/>
</dbReference>
<dbReference type="GO" id="GO:0051082">
    <property type="term" value="F:unfolded protein binding"/>
    <property type="evidence" value="ECO:0007669"/>
    <property type="project" value="InterPro"/>
</dbReference>
<proteinExistence type="predicted"/>
<dbReference type="GO" id="GO:0030544">
    <property type="term" value="F:Hsp70 protein binding"/>
    <property type="evidence" value="ECO:0007669"/>
    <property type="project" value="InterPro"/>
</dbReference>
<keyword evidence="5" id="KW-1185">Reference proteome</keyword>
<gene>
    <name evidence="4" type="ORF">SKAU_G00242510</name>
</gene>
<dbReference type="PROSITE" id="PS00636">
    <property type="entry name" value="DNAJ_1"/>
    <property type="match status" value="1"/>
</dbReference>
<dbReference type="OrthoDB" id="10250354at2759"/>
<dbReference type="EMBL" id="JAINUF010000008">
    <property type="protein sequence ID" value="KAJ8352775.1"/>
    <property type="molecule type" value="Genomic_DNA"/>
</dbReference>
<evidence type="ECO:0000256" key="2">
    <source>
        <dbReference type="SAM" id="MobiDB-lite"/>
    </source>
</evidence>
<organism evidence="4 5">
    <name type="scientific">Synaphobranchus kaupii</name>
    <name type="common">Kaup's arrowtooth eel</name>
    <dbReference type="NCBI Taxonomy" id="118154"/>
    <lineage>
        <taxon>Eukaryota</taxon>
        <taxon>Metazoa</taxon>
        <taxon>Chordata</taxon>
        <taxon>Craniata</taxon>
        <taxon>Vertebrata</taxon>
        <taxon>Euteleostomi</taxon>
        <taxon>Actinopterygii</taxon>
        <taxon>Neopterygii</taxon>
        <taxon>Teleostei</taxon>
        <taxon>Anguilliformes</taxon>
        <taxon>Synaphobranchidae</taxon>
        <taxon>Synaphobranchus</taxon>
    </lineage>
</organism>
<dbReference type="CDD" id="cd06257">
    <property type="entry name" value="DnaJ"/>
    <property type="match status" value="1"/>
</dbReference>
<dbReference type="PANTHER" id="PTHR45168">
    <property type="entry name" value="DNAJ HOMOLOG SUBFAMILY B MEMBER 2"/>
    <property type="match status" value="1"/>
</dbReference>
<dbReference type="SUPFAM" id="SSF46565">
    <property type="entry name" value="Chaperone J-domain"/>
    <property type="match status" value="1"/>
</dbReference>
<dbReference type="AlphaFoldDB" id="A0A9Q1F7Z7"/>
<protein>
    <recommendedName>
        <fullName evidence="3">J domain-containing protein</fullName>
    </recommendedName>
</protein>
<reference evidence="4" key="1">
    <citation type="journal article" date="2023" name="Science">
        <title>Genome structures resolve the early diversification of teleost fishes.</title>
        <authorList>
            <person name="Parey E."/>
            <person name="Louis A."/>
            <person name="Montfort J."/>
            <person name="Bouchez O."/>
            <person name="Roques C."/>
            <person name="Iampietro C."/>
            <person name="Lluch J."/>
            <person name="Castinel A."/>
            <person name="Donnadieu C."/>
            <person name="Desvignes T."/>
            <person name="Floi Bucao C."/>
            <person name="Jouanno E."/>
            <person name="Wen M."/>
            <person name="Mejri S."/>
            <person name="Dirks R."/>
            <person name="Jansen H."/>
            <person name="Henkel C."/>
            <person name="Chen W.J."/>
            <person name="Zahm M."/>
            <person name="Cabau C."/>
            <person name="Klopp C."/>
            <person name="Thompson A.W."/>
            <person name="Robinson-Rechavi M."/>
            <person name="Braasch I."/>
            <person name="Lecointre G."/>
            <person name="Bobe J."/>
            <person name="Postlethwait J.H."/>
            <person name="Berthelot C."/>
            <person name="Roest Crollius H."/>
            <person name="Guiguen Y."/>
        </authorList>
    </citation>
    <scope>NUCLEOTIDE SEQUENCE</scope>
    <source>
        <strain evidence="4">WJC10195</strain>
    </source>
</reference>
<evidence type="ECO:0000256" key="1">
    <source>
        <dbReference type="ARBA" id="ARBA00023186"/>
    </source>
</evidence>
<dbReference type="PANTHER" id="PTHR45168:SF3">
    <property type="entry name" value="DNAJ HEAT SHOCK PROTEIN FAMILY (HSP40) MEMBER B2"/>
    <property type="match status" value="1"/>
</dbReference>
<dbReference type="Proteomes" id="UP001152622">
    <property type="component" value="Chromosome 8"/>
</dbReference>
<keyword evidence="1" id="KW-0143">Chaperone</keyword>
<feature type="domain" description="J" evidence="3">
    <location>
        <begin position="3"/>
        <end position="69"/>
    </location>
</feature>